<comment type="caution">
    <text evidence="2">The sequence shown here is derived from an EMBL/GenBank/DDBJ whole genome shotgun (WGS) entry which is preliminary data.</text>
</comment>
<feature type="transmembrane region" description="Helical" evidence="1">
    <location>
        <begin position="131"/>
        <end position="149"/>
    </location>
</feature>
<feature type="transmembrane region" description="Helical" evidence="1">
    <location>
        <begin position="28"/>
        <end position="54"/>
    </location>
</feature>
<keyword evidence="1" id="KW-0472">Membrane</keyword>
<feature type="transmembrane region" description="Helical" evidence="1">
    <location>
        <begin position="104"/>
        <end position="124"/>
    </location>
</feature>
<sequence>MKLTVLSSLPFAATPGWSEIEQTRPRLLPLFAGIILPLSLLPPVMLYLKGAAFFGLWLPDAAAKDWVVLGAAFFLTEMVTLIIMGWFIRTAAEMDELSITDHDAYLLASIAPIPLWLSSLGLLVPNLMFNAALSVTAFALSCGIIYNGIAGLCHTREQVVAASVVHAVISAGLMAWVMLLLVIVL</sequence>
<keyword evidence="3" id="KW-1185">Reference proteome</keyword>
<proteinExistence type="predicted"/>
<feature type="transmembrane region" description="Helical" evidence="1">
    <location>
        <begin position="161"/>
        <end position="184"/>
    </location>
</feature>
<dbReference type="Proteomes" id="UP000292423">
    <property type="component" value="Unassembled WGS sequence"/>
</dbReference>
<evidence type="ECO:0000313" key="3">
    <source>
        <dbReference type="Proteomes" id="UP000292423"/>
    </source>
</evidence>
<dbReference type="OrthoDB" id="6901255at2"/>
<protein>
    <submittedName>
        <fullName evidence="2">Uncharacterized protein DUF1282</fullName>
    </submittedName>
</protein>
<keyword evidence="1" id="KW-0812">Transmembrane</keyword>
<evidence type="ECO:0000256" key="1">
    <source>
        <dbReference type="SAM" id="Phobius"/>
    </source>
</evidence>
<feature type="transmembrane region" description="Helical" evidence="1">
    <location>
        <begin position="66"/>
        <end position="88"/>
    </location>
</feature>
<keyword evidence="1" id="KW-1133">Transmembrane helix</keyword>
<reference evidence="2 3" key="1">
    <citation type="submission" date="2019-02" db="EMBL/GenBank/DDBJ databases">
        <title>Genomic Encyclopedia of Type Strains, Phase IV (KMG-IV): sequencing the most valuable type-strain genomes for metagenomic binning, comparative biology and taxonomic classification.</title>
        <authorList>
            <person name="Goeker M."/>
        </authorList>
    </citation>
    <scope>NUCLEOTIDE SEQUENCE [LARGE SCALE GENOMIC DNA]</scope>
    <source>
        <strain evidence="2 3">DSM 105135</strain>
    </source>
</reference>
<dbReference type="AlphaFoldDB" id="A0A4V2G684"/>
<organism evidence="2 3">
    <name type="scientific">Fluviicoccus keumensis</name>
    <dbReference type="NCBI Taxonomy" id="1435465"/>
    <lineage>
        <taxon>Bacteria</taxon>
        <taxon>Pseudomonadati</taxon>
        <taxon>Pseudomonadota</taxon>
        <taxon>Gammaproteobacteria</taxon>
        <taxon>Moraxellales</taxon>
        <taxon>Moraxellaceae</taxon>
        <taxon>Fluviicoccus</taxon>
    </lineage>
</organism>
<evidence type="ECO:0000313" key="2">
    <source>
        <dbReference type="EMBL" id="RZU47666.1"/>
    </source>
</evidence>
<name>A0A4V2G684_9GAMM</name>
<dbReference type="EMBL" id="SHKX01000010">
    <property type="protein sequence ID" value="RZU47666.1"/>
    <property type="molecule type" value="Genomic_DNA"/>
</dbReference>
<gene>
    <name evidence="2" type="ORF">EV700_0633</name>
</gene>
<dbReference type="RefSeq" id="WP_130410889.1">
    <property type="nucleotide sequence ID" value="NZ_SHKX01000010.1"/>
</dbReference>
<accession>A0A4V2G684</accession>